<dbReference type="OrthoDB" id="113983at2759"/>
<dbReference type="AlphaFoldDB" id="A0A024UIN4"/>
<organism evidence="2">
    <name type="scientific">Aphanomyces invadans</name>
    <dbReference type="NCBI Taxonomy" id="157072"/>
    <lineage>
        <taxon>Eukaryota</taxon>
        <taxon>Sar</taxon>
        <taxon>Stramenopiles</taxon>
        <taxon>Oomycota</taxon>
        <taxon>Saprolegniomycetes</taxon>
        <taxon>Saprolegniales</taxon>
        <taxon>Verrucalvaceae</taxon>
        <taxon>Aphanomyces</taxon>
    </lineage>
</organism>
<evidence type="ECO:0000256" key="1">
    <source>
        <dbReference type="SAM" id="MobiDB-lite"/>
    </source>
</evidence>
<sequence>MDDVDMGSDHGYGRGQVWNAPAIPQPPTFKGSTKSERRVFMREYQKYLAQINALQCTGSRPFAMPKRRIAMFDLNKDHNLVTEAE</sequence>
<dbReference type="RefSeq" id="XP_008865220.1">
    <property type="nucleotide sequence ID" value="XM_008866998.1"/>
</dbReference>
<reference evidence="2" key="1">
    <citation type="submission" date="2013-12" db="EMBL/GenBank/DDBJ databases">
        <title>The Genome Sequence of Aphanomyces invadans NJM9701.</title>
        <authorList>
            <consortium name="The Broad Institute Genomics Platform"/>
            <person name="Russ C."/>
            <person name="Tyler B."/>
            <person name="van West P."/>
            <person name="Dieguez-Uribeondo J."/>
            <person name="Young S.K."/>
            <person name="Zeng Q."/>
            <person name="Gargeya S."/>
            <person name="Fitzgerald M."/>
            <person name="Abouelleil A."/>
            <person name="Alvarado L."/>
            <person name="Chapman S.B."/>
            <person name="Gainer-Dewar J."/>
            <person name="Goldberg J."/>
            <person name="Griggs A."/>
            <person name="Gujja S."/>
            <person name="Hansen M."/>
            <person name="Howarth C."/>
            <person name="Imamovic A."/>
            <person name="Ireland A."/>
            <person name="Larimer J."/>
            <person name="McCowan C."/>
            <person name="Murphy C."/>
            <person name="Pearson M."/>
            <person name="Poon T.W."/>
            <person name="Priest M."/>
            <person name="Roberts A."/>
            <person name="Saif S."/>
            <person name="Shea T."/>
            <person name="Sykes S."/>
            <person name="Wortman J."/>
            <person name="Nusbaum C."/>
            <person name="Birren B."/>
        </authorList>
    </citation>
    <scope>NUCLEOTIDE SEQUENCE [LARGE SCALE GENOMIC DNA]</scope>
    <source>
        <strain evidence="2">NJM9701</strain>
    </source>
</reference>
<protein>
    <submittedName>
        <fullName evidence="2">Uncharacterized protein</fullName>
    </submittedName>
</protein>
<evidence type="ECO:0000313" key="2">
    <source>
        <dbReference type="EMBL" id="ETW05443.1"/>
    </source>
</evidence>
<dbReference type="EMBL" id="KI913956">
    <property type="protein sequence ID" value="ETW05443.1"/>
    <property type="molecule type" value="Genomic_DNA"/>
</dbReference>
<dbReference type="VEuPathDB" id="FungiDB:H310_03208"/>
<gene>
    <name evidence="2" type="ORF">H310_03208</name>
</gene>
<name>A0A024UIN4_9STRA</name>
<proteinExistence type="predicted"/>
<dbReference type="GeneID" id="20080258"/>
<feature type="region of interest" description="Disordered" evidence="1">
    <location>
        <begin position="1"/>
        <end position="35"/>
    </location>
</feature>
<accession>A0A024UIN4</accession>